<dbReference type="Gene3D" id="3.40.50.150">
    <property type="entry name" value="Vaccinia Virus protein VP39"/>
    <property type="match status" value="1"/>
</dbReference>
<protein>
    <submittedName>
        <fullName evidence="3">Adenosine deaminase</fullName>
    </submittedName>
</protein>
<evidence type="ECO:0000313" key="3">
    <source>
        <dbReference type="EMBL" id="RXJ51207.1"/>
    </source>
</evidence>
<proteinExistence type="predicted"/>
<reference evidence="3 4" key="1">
    <citation type="submission" date="2019-01" db="EMBL/GenBank/DDBJ databases">
        <title>Genome sequence of the Antarctic species Gelidibacter gilvus ACAM 158(T).</title>
        <authorList>
            <person name="Bowman J.P."/>
        </authorList>
    </citation>
    <scope>NUCLEOTIDE SEQUENCE [LARGE SCALE GENOMIC DNA]</scope>
    <source>
        <strain evidence="3 4">IC158</strain>
    </source>
</reference>
<dbReference type="GO" id="GO:0032259">
    <property type="term" value="P:methylation"/>
    <property type="evidence" value="ECO:0007669"/>
    <property type="project" value="UniProtKB-KW"/>
</dbReference>
<dbReference type="PANTHER" id="PTHR43619:SF2">
    <property type="entry name" value="S-ADENOSYL-L-METHIONINE-DEPENDENT METHYLTRANSFERASES SUPERFAMILY PROTEIN"/>
    <property type="match status" value="1"/>
</dbReference>
<gene>
    <name evidence="3" type="ORF">ESZ48_04865</name>
</gene>
<keyword evidence="4" id="KW-1185">Reference proteome</keyword>
<evidence type="ECO:0000313" key="4">
    <source>
        <dbReference type="Proteomes" id="UP000289792"/>
    </source>
</evidence>
<evidence type="ECO:0000256" key="1">
    <source>
        <dbReference type="ARBA" id="ARBA00022603"/>
    </source>
</evidence>
<comment type="caution">
    <text evidence="3">The sequence shown here is derived from an EMBL/GenBank/DDBJ whole genome shotgun (WGS) entry which is preliminary data.</text>
</comment>
<evidence type="ECO:0000256" key="2">
    <source>
        <dbReference type="ARBA" id="ARBA00022679"/>
    </source>
</evidence>
<keyword evidence="2" id="KW-0808">Transferase</keyword>
<dbReference type="Proteomes" id="UP000289792">
    <property type="component" value="Unassembled WGS sequence"/>
</dbReference>
<dbReference type="InterPro" id="IPR029063">
    <property type="entry name" value="SAM-dependent_MTases_sf"/>
</dbReference>
<keyword evidence="1" id="KW-0489">Methyltransferase</keyword>
<sequence length="279" mass="33000">MEREKNIEIHDTAFLTSTLRSLNEDLSHDSFAKLWRNSKSDIWIKKYLEQVSSEETNTHCLRNRYFLDTIKNLVEENDIEVVINFGCGFSMYPFLLDERLIHIEIDKPEIIDYKKSKIENWQKTNALPKRNLHFIAVDFSEDYEQALLSQISSIKENKPCFILIEGVLFFLDRKETDHLFNFFNAIQNPGDFIGSVSFQDTFKDSVAFKKLLNFLNQMVSKTKASDYQTIEDDYYRSQPVYHLIDHQDYFSLSKTYGNVICLEKEEILNENFYLLKKLS</sequence>
<dbReference type="InterPro" id="IPR007213">
    <property type="entry name" value="Ppm1/Ppm2/Tcmp"/>
</dbReference>
<dbReference type="AlphaFoldDB" id="A0A4Q0XKL6"/>
<dbReference type="SUPFAM" id="SSF53335">
    <property type="entry name" value="S-adenosyl-L-methionine-dependent methyltransferases"/>
    <property type="match status" value="1"/>
</dbReference>
<organism evidence="3 4">
    <name type="scientific">Gelidibacter gilvus</name>
    <dbReference type="NCBI Taxonomy" id="59602"/>
    <lineage>
        <taxon>Bacteria</taxon>
        <taxon>Pseudomonadati</taxon>
        <taxon>Bacteroidota</taxon>
        <taxon>Flavobacteriia</taxon>
        <taxon>Flavobacteriales</taxon>
        <taxon>Flavobacteriaceae</taxon>
        <taxon>Gelidibacter</taxon>
    </lineage>
</organism>
<name>A0A4Q0XKL6_9FLAO</name>
<dbReference type="GO" id="GO:0008168">
    <property type="term" value="F:methyltransferase activity"/>
    <property type="evidence" value="ECO:0007669"/>
    <property type="project" value="UniProtKB-KW"/>
</dbReference>
<dbReference type="Pfam" id="PF04072">
    <property type="entry name" value="LCM"/>
    <property type="match status" value="1"/>
</dbReference>
<dbReference type="PANTHER" id="PTHR43619">
    <property type="entry name" value="S-ADENOSYL-L-METHIONINE-DEPENDENT METHYLTRANSFERASE YKTD-RELATED"/>
    <property type="match status" value="1"/>
</dbReference>
<dbReference type="OrthoDB" id="1186348at2"/>
<accession>A0A4Q0XKL6</accession>
<dbReference type="EMBL" id="SDDZ01000002">
    <property type="protein sequence ID" value="RXJ51207.1"/>
    <property type="molecule type" value="Genomic_DNA"/>
</dbReference>
<dbReference type="RefSeq" id="WP_129016205.1">
    <property type="nucleotide sequence ID" value="NZ_SDDZ01000002.1"/>
</dbReference>